<feature type="domain" description="Radical SAM core" evidence="7">
    <location>
        <begin position="185"/>
        <end position="421"/>
    </location>
</feature>
<organism evidence="8">
    <name type="scientific">Desulfomonile tiedjei</name>
    <dbReference type="NCBI Taxonomy" id="2358"/>
    <lineage>
        <taxon>Bacteria</taxon>
        <taxon>Pseudomonadati</taxon>
        <taxon>Thermodesulfobacteriota</taxon>
        <taxon>Desulfomonilia</taxon>
        <taxon>Desulfomonilales</taxon>
        <taxon>Desulfomonilaceae</taxon>
        <taxon>Desulfomonile</taxon>
    </lineage>
</organism>
<dbReference type="EMBL" id="DTGT01000295">
    <property type="protein sequence ID" value="HGH61482.1"/>
    <property type="molecule type" value="Genomic_DNA"/>
</dbReference>
<proteinExistence type="predicted"/>
<dbReference type="GO" id="GO:0031419">
    <property type="term" value="F:cobalamin binding"/>
    <property type="evidence" value="ECO:0007669"/>
    <property type="project" value="InterPro"/>
</dbReference>
<name>A0A7C4ASQ5_9BACT</name>
<dbReference type="InterPro" id="IPR051198">
    <property type="entry name" value="BchE-like"/>
</dbReference>
<dbReference type="SFLD" id="SFLDG01123">
    <property type="entry name" value="methyltransferase_(Class_B)"/>
    <property type="match status" value="1"/>
</dbReference>
<evidence type="ECO:0000256" key="4">
    <source>
        <dbReference type="ARBA" id="ARBA00023004"/>
    </source>
</evidence>
<keyword evidence="5" id="KW-0411">Iron-sulfur</keyword>
<comment type="cofactor">
    <cofactor evidence="1">
        <name>[4Fe-4S] cluster</name>
        <dbReference type="ChEBI" id="CHEBI:49883"/>
    </cofactor>
</comment>
<dbReference type="Gene3D" id="3.40.50.280">
    <property type="entry name" value="Cobalamin-binding domain"/>
    <property type="match status" value="1"/>
</dbReference>
<accession>A0A7C4ASQ5</accession>
<dbReference type="CDD" id="cd02068">
    <property type="entry name" value="radical_SAM_B12_BD"/>
    <property type="match status" value="1"/>
</dbReference>
<dbReference type="SFLD" id="SFLDG01082">
    <property type="entry name" value="B12-binding_domain_containing"/>
    <property type="match status" value="1"/>
</dbReference>
<keyword evidence="2" id="KW-0949">S-adenosyl-L-methionine</keyword>
<dbReference type="PANTHER" id="PTHR43409:SF16">
    <property type="entry name" value="SLR0320 PROTEIN"/>
    <property type="match status" value="1"/>
</dbReference>
<dbReference type="PANTHER" id="PTHR43409">
    <property type="entry name" value="ANAEROBIC MAGNESIUM-PROTOPORPHYRIN IX MONOMETHYL ESTER CYCLASE-RELATED"/>
    <property type="match status" value="1"/>
</dbReference>
<dbReference type="Pfam" id="PF04055">
    <property type="entry name" value="Radical_SAM"/>
    <property type="match status" value="1"/>
</dbReference>
<dbReference type="Pfam" id="PF02310">
    <property type="entry name" value="B12-binding"/>
    <property type="match status" value="1"/>
</dbReference>
<evidence type="ECO:0000259" key="6">
    <source>
        <dbReference type="PROSITE" id="PS51332"/>
    </source>
</evidence>
<keyword evidence="3" id="KW-0479">Metal-binding</keyword>
<dbReference type="GO" id="GO:0003824">
    <property type="term" value="F:catalytic activity"/>
    <property type="evidence" value="ECO:0007669"/>
    <property type="project" value="InterPro"/>
</dbReference>
<evidence type="ECO:0000256" key="3">
    <source>
        <dbReference type="ARBA" id="ARBA00022723"/>
    </source>
</evidence>
<dbReference type="SMART" id="SM00729">
    <property type="entry name" value="Elp3"/>
    <property type="match status" value="1"/>
</dbReference>
<dbReference type="AlphaFoldDB" id="A0A7C4ASQ5"/>
<dbReference type="CDD" id="cd01335">
    <property type="entry name" value="Radical_SAM"/>
    <property type="match status" value="1"/>
</dbReference>
<reference evidence="8" key="1">
    <citation type="journal article" date="2020" name="mSystems">
        <title>Genome- and Community-Level Interaction Insights into Carbon Utilization and Element Cycling Functions of Hydrothermarchaeota in Hydrothermal Sediment.</title>
        <authorList>
            <person name="Zhou Z."/>
            <person name="Liu Y."/>
            <person name="Xu W."/>
            <person name="Pan J."/>
            <person name="Luo Z.H."/>
            <person name="Li M."/>
        </authorList>
    </citation>
    <scope>NUCLEOTIDE SEQUENCE [LARGE SCALE GENOMIC DNA]</scope>
    <source>
        <strain evidence="8">SpSt-769</strain>
    </source>
</reference>
<evidence type="ECO:0000256" key="2">
    <source>
        <dbReference type="ARBA" id="ARBA00022691"/>
    </source>
</evidence>
<dbReference type="InterPro" id="IPR006158">
    <property type="entry name" value="Cobalamin-bd"/>
</dbReference>
<evidence type="ECO:0000256" key="1">
    <source>
        <dbReference type="ARBA" id="ARBA00001966"/>
    </source>
</evidence>
<dbReference type="InterPro" id="IPR058240">
    <property type="entry name" value="rSAM_sf"/>
</dbReference>
<dbReference type="SUPFAM" id="SSF102114">
    <property type="entry name" value="Radical SAM enzymes"/>
    <property type="match status" value="1"/>
</dbReference>
<gene>
    <name evidence="8" type="ORF">ENV54_09315</name>
</gene>
<sequence>MSSVLFVQLPPPRFSFSQAPVNIPLAAGFLMAALGRQAGQSIRASVLEESVASVYADSGLVEAVVQRRPSLLALTLYVWNVQRSLLLAARVKARLPDTKVVVGGPEATRDNEWLLRHPAVDAGVFGEGESRIQGVVGALAQGRSLADIPGTFCVQDKARRLNLEEPLPWDLAACGYPYLDRVIGPSRSGTLFLETVRGCPFQCRYCYYHKAYKSVRPHPRRAVEDVIRWAYQPDSQVAELYLMDPSFNLSPHYRDVLRLMAQLRPARDIRGHTELRAEFLDDEDPARLSEAGVASVEIGLQSVNPKALALAGRSSRIARIARAVERLKKESIEVTTGIILGLPGDRPEDFQKTLDWLKTTDAYTVVHPFLLSVLPGTDFRQRAGELGLTYDPRPPYYVQATPCFAEDELRDAMLVCETTFDMELDHIDLPCLVDHAPDLTVSLDAADYLSKWIVDPAKKKWRQKLAAALTKAADPFIFWFRGADCRGSEDDITRILDAFFDANPHAFVHVVFEYPTRPRPRFLQRLAARTAQPATYVNKSMQSWIKGTGVLSPAFTILVHDPLEQGSRRRILGAYEDLATIVWDIGAPDEEIISQAAGPCLVSAAVKPGSPYGYHLLRTLRQRFRSSPEDVLFRDNVLQQFWLRSTNQWQPQGFPERIVMDVD</sequence>
<keyword evidence="4" id="KW-0408">Iron</keyword>
<dbReference type="Gene3D" id="3.80.30.20">
    <property type="entry name" value="tm_1862 like domain"/>
    <property type="match status" value="1"/>
</dbReference>
<dbReference type="GO" id="GO:0051539">
    <property type="term" value="F:4 iron, 4 sulfur cluster binding"/>
    <property type="evidence" value="ECO:0007669"/>
    <property type="project" value="UniProtKB-KW"/>
</dbReference>
<dbReference type="PROSITE" id="PS51332">
    <property type="entry name" value="B12_BINDING"/>
    <property type="match status" value="1"/>
</dbReference>
<evidence type="ECO:0000313" key="8">
    <source>
        <dbReference type="EMBL" id="HGH61482.1"/>
    </source>
</evidence>
<feature type="domain" description="B12-binding" evidence="6">
    <location>
        <begin position="11"/>
        <end position="146"/>
    </location>
</feature>
<dbReference type="GO" id="GO:0046872">
    <property type="term" value="F:metal ion binding"/>
    <property type="evidence" value="ECO:0007669"/>
    <property type="project" value="UniProtKB-KW"/>
</dbReference>
<dbReference type="InterPro" id="IPR023404">
    <property type="entry name" value="rSAM_horseshoe"/>
</dbReference>
<comment type="caution">
    <text evidence="8">The sequence shown here is derived from an EMBL/GenBank/DDBJ whole genome shotgun (WGS) entry which is preliminary data.</text>
</comment>
<dbReference type="SFLD" id="SFLDS00029">
    <property type="entry name" value="Radical_SAM"/>
    <property type="match status" value="1"/>
</dbReference>
<evidence type="ECO:0000259" key="7">
    <source>
        <dbReference type="PROSITE" id="PS51918"/>
    </source>
</evidence>
<dbReference type="InterPro" id="IPR034466">
    <property type="entry name" value="Methyltransferase_Class_B"/>
</dbReference>
<dbReference type="InterPro" id="IPR007197">
    <property type="entry name" value="rSAM"/>
</dbReference>
<dbReference type="GO" id="GO:0005829">
    <property type="term" value="C:cytosol"/>
    <property type="evidence" value="ECO:0007669"/>
    <property type="project" value="TreeGrafter"/>
</dbReference>
<protein>
    <submittedName>
        <fullName evidence="8">Radical SAM protein</fullName>
    </submittedName>
</protein>
<dbReference type="InterPro" id="IPR006638">
    <property type="entry name" value="Elp3/MiaA/NifB-like_rSAM"/>
</dbReference>
<evidence type="ECO:0000256" key="5">
    <source>
        <dbReference type="ARBA" id="ARBA00023014"/>
    </source>
</evidence>
<dbReference type="PROSITE" id="PS51918">
    <property type="entry name" value="RADICAL_SAM"/>
    <property type="match status" value="1"/>
</dbReference>